<evidence type="ECO:0000256" key="6">
    <source>
        <dbReference type="ARBA" id="ARBA00022741"/>
    </source>
</evidence>
<keyword evidence="4" id="KW-0436">Ligase</keyword>
<dbReference type="PANTHER" id="PTHR21299:SF1">
    <property type="entry name" value="PANTOATE--BETA-ALANINE LIGASE"/>
    <property type="match status" value="1"/>
</dbReference>
<name>A0A6J6C657_9ZZZZ</name>
<dbReference type="Gene3D" id="3.30.1300.10">
    <property type="entry name" value="Pantoate-beta-alanine ligase, C-terminal domain"/>
    <property type="match status" value="1"/>
</dbReference>
<dbReference type="GO" id="GO:0005829">
    <property type="term" value="C:cytosol"/>
    <property type="evidence" value="ECO:0007669"/>
    <property type="project" value="TreeGrafter"/>
</dbReference>
<evidence type="ECO:0000256" key="4">
    <source>
        <dbReference type="ARBA" id="ARBA00022598"/>
    </source>
</evidence>
<protein>
    <recommendedName>
        <fullName evidence="3">pantoate--beta-alanine ligase (AMP-forming)</fullName>
        <ecNumber evidence="3">6.3.2.1</ecNumber>
    </recommendedName>
</protein>
<keyword evidence="7" id="KW-0067">ATP-binding</keyword>
<dbReference type="Pfam" id="PF02569">
    <property type="entry name" value="Pantoate_ligase"/>
    <property type="match status" value="1"/>
</dbReference>
<proteinExistence type="inferred from homology"/>
<dbReference type="EC" id="6.3.2.1" evidence="3"/>
<keyword evidence="6" id="KW-0547">Nucleotide-binding</keyword>
<dbReference type="Gene3D" id="3.40.50.620">
    <property type="entry name" value="HUPs"/>
    <property type="match status" value="1"/>
</dbReference>
<evidence type="ECO:0000256" key="3">
    <source>
        <dbReference type="ARBA" id="ARBA00012219"/>
    </source>
</evidence>
<evidence type="ECO:0000256" key="7">
    <source>
        <dbReference type="ARBA" id="ARBA00022840"/>
    </source>
</evidence>
<dbReference type="HAMAP" id="MF_00158">
    <property type="entry name" value="PanC"/>
    <property type="match status" value="1"/>
</dbReference>
<dbReference type="UniPathway" id="UPA00028">
    <property type="reaction ID" value="UER00005"/>
</dbReference>
<evidence type="ECO:0000256" key="5">
    <source>
        <dbReference type="ARBA" id="ARBA00022655"/>
    </source>
</evidence>
<accession>A0A6J6C657</accession>
<dbReference type="SUPFAM" id="SSF52374">
    <property type="entry name" value="Nucleotidylyl transferase"/>
    <property type="match status" value="1"/>
</dbReference>
<comment type="pathway">
    <text evidence="1">Cofactor biosynthesis; (R)-pantothenate biosynthesis; (R)-pantothenate from (R)-pantoate and beta-alanine: step 1/1.</text>
</comment>
<dbReference type="AlphaFoldDB" id="A0A6J6C657"/>
<dbReference type="InterPro" id="IPR003721">
    <property type="entry name" value="Pantoate_ligase"/>
</dbReference>
<dbReference type="EMBL" id="CAEZSN010000083">
    <property type="protein sequence ID" value="CAB4545768.1"/>
    <property type="molecule type" value="Genomic_DNA"/>
</dbReference>
<organism evidence="9">
    <name type="scientific">freshwater metagenome</name>
    <dbReference type="NCBI Taxonomy" id="449393"/>
    <lineage>
        <taxon>unclassified sequences</taxon>
        <taxon>metagenomes</taxon>
        <taxon>ecological metagenomes</taxon>
    </lineage>
</organism>
<keyword evidence="5" id="KW-0566">Pantothenate biosynthesis</keyword>
<dbReference type="PANTHER" id="PTHR21299">
    <property type="entry name" value="CYTIDYLATE KINASE/PANTOATE-BETA-ALANINE LIGASE"/>
    <property type="match status" value="1"/>
</dbReference>
<sequence>MKLIQSATELQKLLDIDRAEGKTIGFVPTMGALHQGHISLVRLAQKSCDVVVVSIYVNPLQFGPEEDFEKYPRTLNQDQELLEANGVQYLFAPTVEEIYPNGTEITQRAGVVGSTFEGASRPGHFDGMLTVVNRLMEIVQPNAVVFGEKDAQQVFIVKKLIGARFRDCEFIEGPTLREESGLALSSRNRFLRQEERSDAESIYHHLSQMKTQLEAGAAVSEVIAEHTKAIETAAKAKLEYLAVIDPQLFRPVDDKHRGPAKIIVAAKVGEVRLIDNLNVKAING</sequence>
<evidence type="ECO:0000256" key="8">
    <source>
        <dbReference type="ARBA" id="ARBA00048258"/>
    </source>
</evidence>
<evidence type="ECO:0000256" key="1">
    <source>
        <dbReference type="ARBA" id="ARBA00004990"/>
    </source>
</evidence>
<comment type="catalytic activity">
    <reaction evidence="8">
        <text>(R)-pantoate + beta-alanine + ATP = (R)-pantothenate + AMP + diphosphate + H(+)</text>
        <dbReference type="Rhea" id="RHEA:10912"/>
        <dbReference type="ChEBI" id="CHEBI:15378"/>
        <dbReference type="ChEBI" id="CHEBI:15980"/>
        <dbReference type="ChEBI" id="CHEBI:29032"/>
        <dbReference type="ChEBI" id="CHEBI:30616"/>
        <dbReference type="ChEBI" id="CHEBI:33019"/>
        <dbReference type="ChEBI" id="CHEBI:57966"/>
        <dbReference type="ChEBI" id="CHEBI:456215"/>
        <dbReference type="EC" id="6.3.2.1"/>
    </reaction>
</comment>
<dbReference type="InterPro" id="IPR014729">
    <property type="entry name" value="Rossmann-like_a/b/a_fold"/>
</dbReference>
<gene>
    <name evidence="9" type="ORF">UFOPK1433_00787</name>
</gene>
<evidence type="ECO:0000313" key="9">
    <source>
        <dbReference type="EMBL" id="CAB4545768.1"/>
    </source>
</evidence>
<evidence type="ECO:0000256" key="2">
    <source>
        <dbReference type="ARBA" id="ARBA00009256"/>
    </source>
</evidence>
<dbReference type="GO" id="GO:0005524">
    <property type="term" value="F:ATP binding"/>
    <property type="evidence" value="ECO:0007669"/>
    <property type="project" value="UniProtKB-KW"/>
</dbReference>
<dbReference type="GO" id="GO:0004592">
    <property type="term" value="F:pantoate-beta-alanine ligase activity"/>
    <property type="evidence" value="ECO:0007669"/>
    <property type="project" value="UniProtKB-EC"/>
</dbReference>
<dbReference type="InterPro" id="IPR042176">
    <property type="entry name" value="Pantoate_ligase_C"/>
</dbReference>
<dbReference type="NCBIfam" id="TIGR00018">
    <property type="entry name" value="panC"/>
    <property type="match status" value="1"/>
</dbReference>
<reference evidence="9" key="1">
    <citation type="submission" date="2020-05" db="EMBL/GenBank/DDBJ databases">
        <authorList>
            <person name="Chiriac C."/>
            <person name="Salcher M."/>
            <person name="Ghai R."/>
            <person name="Kavagutti S V."/>
        </authorList>
    </citation>
    <scope>NUCLEOTIDE SEQUENCE</scope>
</reference>
<comment type="similarity">
    <text evidence="2">Belongs to the pantothenate synthetase family.</text>
</comment>
<dbReference type="GO" id="GO:0015940">
    <property type="term" value="P:pantothenate biosynthetic process"/>
    <property type="evidence" value="ECO:0007669"/>
    <property type="project" value="UniProtKB-UniPathway"/>
</dbReference>
<dbReference type="CDD" id="cd00560">
    <property type="entry name" value="PanC"/>
    <property type="match status" value="1"/>
</dbReference>